<evidence type="ECO:0000313" key="2">
    <source>
        <dbReference type="Proteomes" id="UP000683925"/>
    </source>
</evidence>
<name>A0A8S1U969_PAROT</name>
<keyword evidence="2" id="KW-1185">Reference proteome</keyword>
<proteinExistence type="predicted"/>
<dbReference type="AlphaFoldDB" id="A0A8S1U969"/>
<comment type="caution">
    <text evidence="1">The sequence shown here is derived from an EMBL/GenBank/DDBJ whole genome shotgun (WGS) entry which is preliminary data.</text>
</comment>
<dbReference type="EMBL" id="CAJJDP010000040">
    <property type="protein sequence ID" value="CAD8161400.1"/>
    <property type="molecule type" value="Genomic_DNA"/>
</dbReference>
<sequence length="84" mass="10087">MYAQLHVQFYFYSDVLWLQSAVILETINGGTIEMNNYQVQSFVAILNLRKFVSINQYIKQYFQFFINFLLEIMYCREGLHNKEG</sequence>
<reference evidence="1" key="1">
    <citation type="submission" date="2021-01" db="EMBL/GenBank/DDBJ databases">
        <authorList>
            <consortium name="Genoscope - CEA"/>
            <person name="William W."/>
        </authorList>
    </citation>
    <scope>NUCLEOTIDE SEQUENCE</scope>
</reference>
<evidence type="ECO:0000313" key="1">
    <source>
        <dbReference type="EMBL" id="CAD8161400.1"/>
    </source>
</evidence>
<protein>
    <submittedName>
        <fullName evidence="1">Uncharacterized protein</fullName>
    </submittedName>
</protein>
<accession>A0A8S1U969</accession>
<dbReference type="Proteomes" id="UP000683925">
    <property type="component" value="Unassembled WGS sequence"/>
</dbReference>
<organism evidence="1 2">
    <name type="scientific">Paramecium octaurelia</name>
    <dbReference type="NCBI Taxonomy" id="43137"/>
    <lineage>
        <taxon>Eukaryota</taxon>
        <taxon>Sar</taxon>
        <taxon>Alveolata</taxon>
        <taxon>Ciliophora</taxon>
        <taxon>Intramacronucleata</taxon>
        <taxon>Oligohymenophorea</taxon>
        <taxon>Peniculida</taxon>
        <taxon>Parameciidae</taxon>
        <taxon>Paramecium</taxon>
    </lineage>
</organism>
<gene>
    <name evidence="1" type="ORF">POCTA_138.1.T0400009</name>
</gene>